<name>K3YBP1_SETIT</name>
<dbReference type="Proteomes" id="UP000004995">
    <property type="component" value="Unassembled WGS sequence"/>
</dbReference>
<dbReference type="InParanoid" id="K3YBP1"/>
<accession>K3YBP1</accession>
<evidence type="ECO:0000313" key="1">
    <source>
        <dbReference type="EnsemblPlants" id="KQK98782"/>
    </source>
</evidence>
<protein>
    <submittedName>
        <fullName evidence="1">Uncharacterized protein</fullName>
    </submittedName>
</protein>
<dbReference type="Gramene" id="KQK98782">
    <property type="protein sequence ID" value="KQK98782"/>
    <property type="gene ID" value="SETIT_011635mg"/>
</dbReference>
<keyword evidence="2" id="KW-1185">Reference proteome</keyword>
<dbReference type="HOGENOM" id="CLU_3145345_0_0_1"/>
<proteinExistence type="predicted"/>
<reference evidence="2" key="1">
    <citation type="journal article" date="2012" name="Nat. Biotechnol.">
        <title>Reference genome sequence of the model plant Setaria.</title>
        <authorList>
            <person name="Bennetzen J.L."/>
            <person name="Schmutz J."/>
            <person name="Wang H."/>
            <person name="Percifield R."/>
            <person name="Hawkins J."/>
            <person name="Pontaroli A.C."/>
            <person name="Estep M."/>
            <person name="Feng L."/>
            <person name="Vaughn J.N."/>
            <person name="Grimwood J."/>
            <person name="Jenkins J."/>
            <person name="Barry K."/>
            <person name="Lindquist E."/>
            <person name="Hellsten U."/>
            <person name="Deshpande S."/>
            <person name="Wang X."/>
            <person name="Wu X."/>
            <person name="Mitros T."/>
            <person name="Triplett J."/>
            <person name="Yang X."/>
            <person name="Ye C.Y."/>
            <person name="Mauro-Herrera M."/>
            <person name="Wang L."/>
            <person name="Li P."/>
            <person name="Sharma M."/>
            <person name="Sharma R."/>
            <person name="Ronald P.C."/>
            <person name="Panaud O."/>
            <person name="Kellogg E.A."/>
            <person name="Brutnell T.P."/>
            <person name="Doust A.N."/>
            <person name="Tuskan G.A."/>
            <person name="Rokhsar D."/>
            <person name="Devos K.M."/>
        </authorList>
    </citation>
    <scope>NUCLEOTIDE SEQUENCE [LARGE SCALE GENOMIC DNA]</scope>
    <source>
        <strain evidence="2">cv. Yugu1</strain>
    </source>
</reference>
<organism evidence="1 2">
    <name type="scientific">Setaria italica</name>
    <name type="common">Foxtail millet</name>
    <name type="synonym">Panicum italicum</name>
    <dbReference type="NCBI Taxonomy" id="4555"/>
    <lineage>
        <taxon>Eukaryota</taxon>
        <taxon>Viridiplantae</taxon>
        <taxon>Streptophyta</taxon>
        <taxon>Embryophyta</taxon>
        <taxon>Tracheophyta</taxon>
        <taxon>Spermatophyta</taxon>
        <taxon>Magnoliopsida</taxon>
        <taxon>Liliopsida</taxon>
        <taxon>Poales</taxon>
        <taxon>Poaceae</taxon>
        <taxon>PACMAD clade</taxon>
        <taxon>Panicoideae</taxon>
        <taxon>Panicodae</taxon>
        <taxon>Paniceae</taxon>
        <taxon>Cenchrinae</taxon>
        <taxon>Setaria</taxon>
    </lineage>
</organism>
<evidence type="ECO:0000313" key="2">
    <source>
        <dbReference type="Proteomes" id="UP000004995"/>
    </source>
</evidence>
<reference evidence="1" key="2">
    <citation type="submission" date="2018-08" db="UniProtKB">
        <authorList>
            <consortium name="EnsemblPlants"/>
        </authorList>
    </citation>
    <scope>IDENTIFICATION</scope>
    <source>
        <strain evidence="1">Yugu1</strain>
    </source>
</reference>
<dbReference type="AlphaFoldDB" id="K3YBP1"/>
<dbReference type="EMBL" id="AGNK02004504">
    <property type="status" value="NOT_ANNOTATED_CDS"/>
    <property type="molecule type" value="Genomic_DNA"/>
</dbReference>
<dbReference type="EnsemblPlants" id="KQK98782">
    <property type="protein sequence ID" value="KQK98782"/>
    <property type="gene ID" value="SETIT_011635mg"/>
</dbReference>
<sequence>MLIDIGVYRVHAHDPKRAGCNGKLPVLFCSSLQLPRVHDTFIYETANWL</sequence>